<dbReference type="AlphaFoldDB" id="A0A317PPU8"/>
<proteinExistence type="predicted"/>
<accession>A0A317PPU8</accession>
<keyword evidence="3" id="KW-1185">Reference proteome</keyword>
<evidence type="ECO:0000259" key="1">
    <source>
        <dbReference type="Pfam" id="PF09722"/>
    </source>
</evidence>
<reference evidence="2 3" key="1">
    <citation type="submission" date="2018-05" db="EMBL/GenBank/DDBJ databases">
        <title>Genomic Encyclopedia of Type Strains, Phase IV (KMG-IV): sequencing the most valuable type-strain genomes for metagenomic binning, comparative biology and taxonomic classification.</title>
        <authorList>
            <person name="Goeker M."/>
        </authorList>
    </citation>
    <scope>NUCLEOTIDE SEQUENCE [LARGE SCALE GENOMIC DNA]</scope>
    <source>
        <strain evidence="2 3">DSM 16791</strain>
    </source>
</reference>
<dbReference type="NCBIfam" id="TIGR02293">
    <property type="entry name" value="TAS_TIGR02293"/>
    <property type="match status" value="1"/>
</dbReference>
<dbReference type="OrthoDB" id="5918037at2"/>
<sequence length="137" mass="15285">MTNAFPKATDSDAVGDLLRRAAPQRQARLESKSIDALKAFGFSMDEIYRLVAPRRTLARRAANNEMLTVVESDSVLRVLRICELARDVFDGWDRAEGWLRDPCPALNGVAPVGLLESESGARLVEDELLRIEHGIFF</sequence>
<evidence type="ECO:0000313" key="3">
    <source>
        <dbReference type="Proteomes" id="UP000246352"/>
    </source>
</evidence>
<feature type="domain" description="Antitoxin Xre/MbcA/ParS-like toxin-binding" evidence="1">
    <location>
        <begin position="85"/>
        <end position="134"/>
    </location>
</feature>
<dbReference type="GO" id="GO:0003677">
    <property type="term" value="F:DNA binding"/>
    <property type="evidence" value="ECO:0007669"/>
    <property type="project" value="InterPro"/>
</dbReference>
<organism evidence="2 3">
    <name type="scientific">Hoeflea marina</name>
    <dbReference type="NCBI Taxonomy" id="274592"/>
    <lineage>
        <taxon>Bacteria</taxon>
        <taxon>Pseudomonadati</taxon>
        <taxon>Pseudomonadota</taxon>
        <taxon>Alphaproteobacteria</taxon>
        <taxon>Hyphomicrobiales</taxon>
        <taxon>Rhizobiaceae</taxon>
        <taxon>Hoeflea</taxon>
    </lineage>
</organism>
<dbReference type="Proteomes" id="UP000246352">
    <property type="component" value="Unassembled WGS sequence"/>
</dbReference>
<dbReference type="RefSeq" id="WP_110031394.1">
    <property type="nucleotide sequence ID" value="NZ_QGTR01000002.1"/>
</dbReference>
<gene>
    <name evidence="2" type="ORF">DFR52_102263</name>
</gene>
<dbReference type="InterPro" id="IPR024467">
    <property type="entry name" value="Xre/MbcA/ParS-like_toxin-bd"/>
</dbReference>
<evidence type="ECO:0000313" key="2">
    <source>
        <dbReference type="EMBL" id="PWW01600.1"/>
    </source>
</evidence>
<dbReference type="Pfam" id="PF09722">
    <property type="entry name" value="Xre_MbcA_ParS_C"/>
    <property type="match status" value="1"/>
</dbReference>
<dbReference type="InterPro" id="IPR011979">
    <property type="entry name" value="Antitox_Xre"/>
</dbReference>
<name>A0A317PPU8_9HYPH</name>
<comment type="caution">
    <text evidence="2">The sequence shown here is derived from an EMBL/GenBank/DDBJ whole genome shotgun (WGS) entry which is preliminary data.</text>
</comment>
<protein>
    <submittedName>
        <fullName evidence="2">Putative toxin-antitoxin system antitoxin component (TIGR02293 family)</fullName>
    </submittedName>
</protein>
<dbReference type="EMBL" id="QGTR01000002">
    <property type="protein sequence ID" value="PWW01600.1"/>
    <property type="molecule type" value="Genomic_DNA"/>
</dbReference>